<accession>A0A8H8V6S5</accession>
<comment type="subcellular location">
    <subcellularLocation>
        <location evidence="1">Cytoplasm</location>
    </subcellularLocation>
</comment>
<dbReference type="OrthoDB" id="5211809at2759"/>
<evidence type="ECO:0000256" key="5">
    <source>
        <dbReference type="ARBA" id="ARBA00023274"/>
    </source>
</evidence>
<protein>
    <recommendedName>
        <fullName evidence="7">Plectin/eS10 N-terminal domain-containing protein</fullName>
    </recommendedName>
</protein>
<dbReference type="GO" id="GO:0003735">
    <property type="term" value="F:structural constituent of ribosome"/>
    <property type="evidence" value="ECO:0007669"/>
    <property type="project" value="TreeGrafter"/>
</dbReference>
<feature type="compositionally biased region" description="Basic and acidic residues" evidence="6">
    <location>
        <begin position="193"/>
        <end position="226"/>
    </location>
</feature>
<dbReference type="Pfam" id="PF03501">
    <property type="entry name" value="S10_plectin"/>
    <property type="match status" value="1"/>
</dbReference>
<dbReference type="FunFam" id="1.10.10.10:FF:000025">
    <property type="entry name" value="40S ribosomal protein S10"/>
    <property type="match status" value="1"/>
</dbReference>
<reference evidence="8" key="1">
    <citation type="submission" date="2019-06" db="EMBL/GenBank/DDBJ databases">
        <authorList>
            <person name="Palmer J.M."/>
        </authorList>
    </citation>
    <scope>NUCLEOTIDE SEQUENCE</scope>
    <source>
        <strain evidence="8">TWF679</strain>
    </source>
</reference>
<keyword evidence="4" id="KW-0689">Ribosomal protein</keyword>
<proteinExistence type="inferred from homology"/>
<sequence>MMLDGGGPGPGRGGDDLMLNLAKRRLRLLLSKASSSNFNIDIIKSCQSSKRHPFLSDLPELIVDTVPYPAIQDLVKGGSADDGGQCRLIPKADRKKIHEYLFREGVMVAKKDYNLPKHTELDVKNLFVIKACQSLTSRGYLKTQFSWQYYYYTLTPAGLDYLREWLHLPSEIVPATHVKQQRSTAPPRGMMGGDDRRERRGDRGDRDGYRRRDKEGGAPGEFKPEFRGGFGRGRGGAPPAATQ</sequence>
<feature type="domain" description="Plectin/eS10 N-terminal" evidence="7">
    <location>
        <begin position="89"/>
        <end position="180"/>
    </location>
</feature>
<dbReference type="PANTHER" id="PTHR12146">
    <property type="entry name" value="40S RIBOSOMAL PROTEIN S10"/>
    <property type="match status" value="1"/>
</dbReference>
<gene>
    <name evidence="8" type="ORF">TWF679_007674</name>
</gene>
<dbReference type="GO" id="GO:0022627">
    <property type="term" value="C:cytosolic small ribosomal subunit"/>
    <property type="evidence" value="ECO:0007669"/>
    <property type="project" value="TreeGrafter"/>
</dbReference>
<dbReference type="Proteomes" id="UP000614610">
    <property type="component" value="Unassembled WGS sequence"/>
</dbReference>
<dbReference type="InterPro" id="IPR037447">
    <property type="entry name" value="Ribosomal_eS10"/>
</dbReference>
<dbReference type="EMBL" id="WIWT01000046">
    <property type="protein sequence ID" value="KAF3208614.1"/>
    <property type="molecule type" value="Genomic_DNA"/>
</dbReference>
<evidence type="ECO:0000256" key="3">
    <source>
        <dbReference type="ARBA" id="ARBA00022490"/>
    </source>
</evidence>
<comment type="similarity">
    <text evidence="2">Belongs to the eukaryotic ribosomal protein eS10 family.</text>
</comment>
<evidence type="ECO:0000259" key="7">
    <source>
        <dbReference type="Pfam" id="PF03501"/>
    </source>
</evidence>
<feature type="region of interest" description="Disordered" evidence="6">
    <location>
        <begin position="177"/>
        <end position="243"/>
    </location>
</feature>
<name>A0A8H8V6S5_ORBOL</name>
<dbReference type="InterPro" id="IPR036388">
    <property type="entry name" value="WH-like_DNA-bd_sf"/>
</dbReference>
<organism evidence="8 9">
    <name type="scientific">Orbilia oligospora</name>
    <name type="common">Nematode-trapping fungus</name>
    <name type="synonym">Arthrobotrys oligospora</name>
    <dbReference type="NCBI Taxonomy" id="2813651"/>
    <lineage>
        <taxon>Eukaryota</taxon>
        <taxon>Fungi</taxon>
        <taxon>Dikarya</taxon>
        <taxon>Ascomycota</taxon>
        <taxon>Pezizomycotina</taxon>
        <taxon>Orbiliomycetes</taxon>
        <taxon>Orbiliales</taxon>
        <taxon>Orbiliaceae</taxon>
        <taxon>Orbilia</taxon>
    </lineage>
</organism>
<evidence type="ECO:0000313" key="9">
    <source>
        <dbReference type="Proteomes" id="UP000614610"/>
    </source>
</evidence>
<evidence type="ECO:0000256" key="1">
    <source>
        <dbReference type="ARBA" id="ARBA00004496"/>
    </source>
</evidence>
<evidence type="ECO:0000256" key="2">
    <source>
        <dbReference type="ARBA" id="ARBA00007278"/>
    </source>
</evidence>
<evidence type="ECO:0000256" key="4">
    <source>
        <dbReference type="ARBA" id="ARBA00022980"/>
    </source>
</evidence>
<keyword evidence="3" id="KW-0963">Cytoplasm</keyword>
<dbReference type="Gene3D" id="1.10.10.10">
    <property type="entry name" value="Winged helix-like DNA-binding domain superfamily/Winged helix DNA-binding domain"/>
    <property type="match status" value="1"/>
</dbReference>
<evidence type="ECO:0000256" key="6">
    <source>
        <dbReference type="SAM" id="MobiDB-lite"/>
    </source>
</evidence>
<dbReference type="GO" id="GO:0003723">
    <property type="term" value="F:RNA binding"/>
    <property type="evidence" value="ECO:0007669"/>
    <property type="project" value="TreeGrafter"/>
</dbReference>
<dbReference type="InterPro" id="IPR005326">
    <property type="entry name" value="Plectin_eS10_N"/>
</dbReference>
<dbReference type="PANTHER" id="PTHR12146:SF0">
    <property type="entry name" value="RIBOSOMAL PROTEIN S10"/>
    <property type="match status" value="1"/>
</dbReference>
<keyword evidence="5" id="KW-0687">Ribonucleoprotein</keyword>
<comment type="caution">
    <text evidence="8">The sequence shown here is derived from an EMBL/GenBank/DDBJ whole genome shotgun (WGS) entry which is preliminary data.</text>
</comment>
<dbReference type="AlphaFoldDB" id="A0A8H8V6S5"/>
<evidence type="ECO:0000313" key="8">
    <source>
        <dbReference type="EMBL" id="KAF3208614.1"/>
    </source>
</evidence>